<dbReference type="PANTHER" id="PTHR47372:SF11">
    <property type="entry name" value="RE19971P"/>
    <property type="match status" value="1"/>
</dbReference>
<dbReference type="Proteomes" id="UP001263371">
    <property type="component" value="Unassembled WGS sequence"/>
</dbReference>
<reference evidence="2 3" key="1">
    <citation type="submission" date="2023-09" db="EMBL/GenBank/DDBJ databases">
        <title>Microbacterium fusihabitans sp. nov., Microbacterium phycihabitans sp. nov., and Microbacterium cervinum sp. nov., isolated from dried seaweeds of beach.</title>
        <authorList>
            <person name="Lee S.D."/>
        </authorList>
    </citation>
    <scope>NUCLEOTIDE SEQUENCE [LARGE SCALE GENOMIC DNA]</scope>
    <source>
        <strain evidence="2 3">KSW4-17</strain>
    </source>
</reference>
<evidence type="ECO:0000313" key="3">
    <source>
        <dbReference type="Proteomes" id="UP001263371"/>
    </source>
</evidence>
<sequence length="187" mass="19190">MTDSPEAIRAEIERTRADLGSDVDALADKVTPSKIVDRQKSKLHGAVRSVRDRVMGVADDAGSTASGLAHRAGDAAHDAGHAVKGNPLAVGLVAFGAGLVLASLIPPSRAERDAAAKAKDKAAPLIDEAKDVAHDIVADLKEPAGEAVDAVKDRAAEAVQHVKDDSADAVSTVRDRAQDAGETVRGA</sequence>
<gene>
    <name evidence="2" type="ORF">RWH45_10920</name>
</gene>
<evidence type="ECO:0000313" key="2">
    <source>
        <dbReference type="EMBL" id="MDU0367727.1"/>
    </source>
</evidence>
<dbReference type="EMBL" id="JAWDIS010000002">
    <property type="protein sequence ID" value="MDU0367727.1"/>
    <property type="molecule type" value="Genomic_DNA"/>
</dbReference>
<accession>A0ABU3T8N2</accession>
<dbReference type="InterPro" id="IPR022062">
    <property type="entry name" value="DUF3618"/>
</dbReference>
<protein>
    <submittedName>
        <fullName evidence="2">DUF3618 domain-containing protein</fullName>
    </submittedName>
</protein>
<dbReference type="Pfam" id="PF12277">
    <property type="entry name" value="DUF3618"/>
    <property type="match status" value="1"/>
</dbReference>
<name>A0ABU3T8N2_9MICO</name>
<dbReference type="RefSeq" id="WP_315994923.1">
    <property type="nucleotide sequence ID" value="NZ_JAWDIS010000002.1"/>
</dbReference>
<evidence type="ECO:0000256" key="1">
    <source>
        <dbReference type="SAM" id="MobiDB-lite"/>
    </source>
</evidence>
<dbReference type="Gene3D" id="1.10.287.700">
    <property type="entry name" value="Helix hairpin bin"/>
    <property type="match status" value="1"/>
</dbReference>
<dbReference type="PANTHER" id="PTHR47372">
    <property type="entry name" value="DAUER UP-REGULATED-RELATED"/>
    <property type="match status" value="1"/>
</dbReference>
<proteinExistence type="predicted"/>
<organism evidence="2 3">
    <name type="scientific">Microbacterium galbum</name>
    <dbReference type="NCBI Taxonomy" id="3075994"/>
    <lineage>
        <taxon>Bacteria</taxon>
        <taxon>Bacillati</taxon>
        <taxon>Actinomycetota</taxon>
        <taxon>Actinomycetes</taxon>
        <taxon>Micrococcales</taxon>
        <taxon>Microbacteriaceae</taxon>
        <taxon>Microbacterium</taxon>
    </lineage>
</organism>
<comment type="caution">
    <text evidence="2">The sequence shown here is derived from an EMBL/GenBank/DDBJ whole genome shotgun (WGS) entry which is preliminary data.</text>
</comment>
<keyword evidence="3" id="KW-1185">Reference proteome</keyword>
<feature type="region of interest" description="Disordered" evidence="1">
    <location>
        <begin position="160"/>
        <end position="187"/>
    </location>
</feature>